<evidence type="ECO:0000313" key="2">
    <source>
        <dbReference type="Proteomes" id="UP000828390"/>
    </source>
</evidence>
<dbReference type="Proteomes" id="UP000828390">
    <property type="component" value="Unassembled WGS sequence"/>
</dbReference>
<keyword evidence="2" id="KW-1185">Reference proteome</keyword>
<name>A0A9D4HRE9_DREPO</name>
<dbReference type="EMBL" id="JAIWYP010000012">
    <property type="protein sequence ID" value="KAH3726718.1"/>
    <property type="molecule type" value="Genomic_DNA"/>
</dbReference>
<sequence length="112" mass="12293">MKCPKCGIEGDRKFCQECGTKLAVKAKVILCTGKNDEGYPCNAEISSDQNFCKRYGHLVNQAWFWSGKCGKCGATCPEEQNLCATCVMAQTSGNDYFQLAVIDISSYISNIL</sequence>
<protein>
    <recommendedName>
        <fullName evidence="3">DZANK-type domain-containing protein</fullName>
    </recommendedName>
</protein>
<comment type="caution">
    <text evidence="1">The sequence shown here is derived from an EMBL/GenBank/DDBJ whole genome shotgun (WGS) entry which is preliminary data.</text>
</comment>
<organism evidence="1 2">
    <name type="scientific">Dreissena polymorpha</name>
    <name type="common">Zebra mussel</name>
    <name type="synonym">Mytilus polymorpha</name>
    <dbReference type="NCBI Taxonomy" id="45954"/>
    <lineage>
        <taxon>Eukaryota</taxon>
        <taxon>Metazoa</taxon>
        <taxon>Spiralia</taxon>
        <taxon>Lophotrochozoa</taxon>
        <taxon>Mollusca</taxon>
        <taxon>Bivalvia</taxon>
        <taxon>Autobranchia</taxon>
        <taxon>Heteroconchia</taxon>
        <taxon>Euheterodonta</taxon>
        <taxon>Imparidentia</taxon>
        <taxon>Neoheterodontei</taxon>
        <taxon>Myida</taxon>
        <taxon>Dreissenoidea</taxon>
        <taxon>Dreissenidae</taxon>
        <taxon>Dreissena</taxon>
    </lineage>
</organism>
<accession>A0A9D4HRE9</accession>
<evidence type="ECO:0000313" key="1">
    <source>
        <dbReference type="EMBL" id="KAH3726718.1"/>
    </source>
</evidence>
<reference evidence="1" key="1">
    <citation type="journal article" date="2019" name="bioRxiv">
        <title>The Genome of the Zebra Mussel, Dreissena polymorpha: A Resource for Invasive Species Research.</title>
        <authorList>
            <person name="McCartney M.A."/>
            <person name="Auch B."/>
            <person name="Kono T."/>
            <person name="Mallez S."/>
            <person name="Zhang Y."/>
            <person name="Obille A."/>
            <person name="Becker A."/>
            <person name="Abrahante J.E."/>
            <person name="Garbe J."/>
            <person name="Badalamenti J.P."/>
            <person name="Herman A."/>
            <person name="Mangelson H."/>
            <person name="Liachko I."/>
            <person name="Sullivan S."/>
            <person name="Sone E.D."/>
            <person name="Koren S."/>
            <person name="Silverstein K.A.T."/>
            <person name="Beckman K.B."/>
            <person name="Gohl D.M."/>
        </authorList>
    </citation>
    <scope>NUCLEOTIDE SEQUENCE</scope>
    <source>
        <strain evidence="1">Duluth1</strain>
        <tissue evidence="1">Whole animal</tissue>
    </source>
</reference>
<dbReference type="AlphaFoldDB" id="A0A9D4HRE9"/>
<reference evidence="1" key="2">
    <citation type="submission" date="2020-11" db="EMBL/GenBank/DDBJ databases">
        <authorList>
            <person name="McCartney M.A."/>
            <person name="Auch B."/>
            <person name="Kono T."/>
            <person name="Mallez S."/>
            <person name="Becker A."/>
            <person name="Gohl D.M."/>
            <person name="Silverstein K.A.T."/>
            <person name="Koren S."/>
            <person name="Bechman K.B."/>
            <person name="Herman A."/>
            <person name="Abrahante J.E."/>
            <person name="Garbe J."/>
        </authorList>
    </citation>
    <scope>NUCLEOTIDE SEQUENCE</scope>
    <source>
        <strain evidence="1">Duluth1</strain>
        <tissue evidence="1">Whole animal</tissue>
    </source>
</reference>
<proteinExistence type="predicted"/>
<gene>
    <name evidence="1" type="ORF">DPMN_052587</name>
</gene>
<evidence type="ECO:0008006" key="3">
    <source>
        <dbReference type="Google" id="ProtNLM"/>
    </source>
</evidence>